<dbReference type="PANTHER" id="PTHR35891">
    <property type="entry name" value="THIOL:DISULFIDE INTERCHANGE PROTEIN DSBA"/>
    <property type="match status" value="1"/>
</dbReference>
<keyword evidence="4" id="KW-0676">Redox-active center</keyword>
<dbReference type="RefSeq" id="WP_110266561.1">
    <property type="nucleotide sequence ID" value="NZ_CAKZQT010000005.1"/>
</dbReference>
<dbReference type="InterPro" id="IPR036249">
    <property type="entry name" value="Thioredoxin-like_sf"/>
</dbReference>
<evidence type="ECO:0000259" key="8">
    <source>
        <dbReference type="Pfam" id="PF01323"/>
    </source>
</evidence>
<dbReference type="InterPro" id="IPR023205">
    <property type="entry name" value="DsbA/DsbL"/>
</dbReference>
<evidence type="ECO:0000313" key="10">
    <source>
        <dbReference type="Proteomes" id="UP000248330"/>
    </source>
</evidence>
<sequence>MRSPFRALAAAVLGVFAIACSAQDAGSAFEEGKHYQKARKVQAPDDPKRIEVAEFFMYSCPHCYSFDPTISAWAKTRPGDVDFVRYPVTFGREIGRVHARAFYAAEALNVSEQVHMPLFEAIHERRMPLNNEAQLQTVFNSVTGVMPDVLSATLKGFAVDSRVRKAEQLAMDYGVTSVPTMVIGGKYVTSAAMVGSFEDTAKVIDFLVDKVRKERAGG</sequence>
<dbReference type="AlphaFoldDB" id="A0A318E6J0"/>
<protein>
    <recommendedName>
        <fullName evidence="5">Thiol:disulfide interchange protein</fullName>
    </recommendedName>
</protein>
<evidence type="ECO:0000256" key="2">
    <source>
        <dbReference type="ARBA" id="ARBA00022729"/>
    </source>
</evidence>
<evidence type="ECO:0000256" key="1">
    <source>
        <dbReference type="ARBA" id="ARBA00005791"/>
    </source>
</evidence>
<dbReference type="Gene3D" id="3.40.30.10">
    <property type="entry name" value="Glutaredoxin"/>
    <property type="match status" value="1"/>
</dbReference>
<feature type="signal peptide" evidence="7">
    <location>
        <begin position="1"/>
        <end position="22"/>
    </location>
</feature>
<dbReference type="EMBL" id="QICN01000012">
    <property type="protein sequence ID" value="PXV64557.1"/>
    <property type="molecule type" value="Genomic_DNA"/>
</dbReference>
<dbReference type="InterPro" id="IPR001853">
    <property type="entry name" value="DSBA-like_thioredoxin_dom"/>
</dbReference>
<keyword evidence="5" id="KW-0574">Periplasm</keyword>
<keyword evidence="10" id="KW-1185">Reference proteome</keyword>
<feature type="disulfide bond" description="Redox-active" evidence="6">
    <location>
        <begin position="60"/>
        <end position="63"/>
    </location>
</feature>
<dbReference type="SUPFAM" id="SSF52833">
    <property type="entry name" value="Thioredoxin-like"/>
    <property type="match status" value="1"/>
</dbReference>
<dbReference type="Proteomes" id="UP000248330">
    <property type="component" value="Unassembled WGS sequence"/>
</dbReference>
<evidence type="ECO:0000256" key="7">
    <source>
        <dbReference type="SAM" id="SignalP"/>
    </source>
</evidence>
<organism evidence="9 10">
    <name type="scientific">Sinimarinibacterium flocculans</name>
    <dbReference type="NCBI Taxonomy" id="985250"/>
    <lineage>
        <taxon>Bacteria</taxon>
        <taxon>Pseudomonadati</taxon>
        <taxon>Pseudomonadota</taxon>
        <taxon>Gammaproteobacteria</taxon>
        <taxon>Nevskiales</taxon>
        <taxon>Nevskiaceae</taxon>
        <taxon>Sinimarinibacterium</taxon>
    </lineage>
</organism>
<dbReference type="Pfam" id="PF01323">
    <property type="entry name" value="DSBA"/>
    <property type="match status" value="1"/>
</dbReference>
<dbReference type="PROSITE" id="PS51257">
    <property type="entry name" value="PROKAR_LIPOPROTEIN"/>
    <property type="match status" value="1"/>
</dbReference>
<evidence type="ECO:0000256" key="4">
    <source>
        <dbReference type="ARBA" id="ARBA00023284"/>
    </source>
</evidence>
<evidence type="ECO:0000256" key="6">
    <source>
        <dbReference type="PIRSR" id="PIRSR001488-1"/>
    </source>
</evidence>
<dbReference type="PANTHER" id="PTHR35891:SF2">
    <property type="entry name" value="THIOL:DISULFIDE INTERCHANGE PROTEIN DSBA"/>
    <property type="match status" value="1"/>
</dbReference>
<dbReference type="GO" id="GO:0016491">
    <property type="term" value="F:oxidoreductase activity"/>
    <property type="evidence" value="ECO:0007669"/>
    <property type="project" value="InterPro"/>
</dbReference>
<gene>
    <name evidence="9" type="ORF">C8D93_1127</name>
</gene>
<comment type="similarity">
    <text evidence="1">Belongs to the thioredoxin family. DsbA subfamily.</text>
</comment>
<accession>A0A318E6J0</accession>
<keyword evidence="2 7" id="KW-0732">Signal</keyword>
<keyword evidence="3 5" id="KW-1015">Disulfide bond</keyword>
<dbReference type="GO" id="GO:0042597">
    <property type="term" value="C:periplasmic space"/>
    <property type="evidence" value="ECO:0007669"/>
    <property type="project" value="UniProtKB-SubCell"/>
</dbReference>
<proteinExistence type="inferred from homology"/>
<feature type="chain" id="PRO_5016234055" description="Thiol:disulfide interchange protein" evidence="7">
    <location>
        <begin position="23"/>
        <end position="218"/>
    </location>
</feature>
<comment type="subcellular location">
    <subcellularLocation>
        <location evidence="5">Periplasm</location>
    </subcellularLocation>
</comment>
<dbReference type="PIRSF" id="PIRSF001488">
    <property type="entry name" value="Tdi_protein"/>
    <property type="match status" value="1"/>
</dbReference>
<dbReference type="OrthoDB" id="9784896at2"/>
<name>A0A318E6J0_9GAMM</name>
<dbReference type="InterPro" id="IPR050824">
    <property type="entry name" value="Thiol_disulfide_DsbA"/>
</dbReference>
<comment type="caution">
    <text evidence="9">The sequence shown here is derived from an EMBL/GenBank/DDBJ whole genome shotgun (WGS) entry which is preliminary data.</text>
</comment>
<evidence type="ECO:0000313" key="9">
    <source>
        <dbReference type="EMBL" id="PXV64557.1"/>
    </source>
</evidence>
<reference evidence="9 10" key="1">
    <citation type="submission" date="2018-04" db="EMBL/GenBank/DDBJ databases">
        <title>Genomic Encyclopedia of Type Strains, Phase IV (KMG-IV): sequencing the most valuable type-strain genomes for metagenomic binning, comparative biology and taxonomic classification.</title>
        <authorList>
            <person name="Goeker M."/>
        </authorList>
    </citation>
    <scope>NUCLEOTIDE SEQUENCE [LARGE SCALE GENOMIC DNA]</scope>
    <source>
        <strain evidence="9 10">DSM 104150</strain>
    </source>
</reference>
<dbReference type="CDD" id="cd03019">
    <property type="entry name" value="DsbA_DsbA"/>
    <property type="match status" value="1"/>
</dbReference>
<evidence type="ECO:0000256" key="5">
    <source>
        <dbReference type="PIRNR" id="PIRNR001488"/>
    </source>
</evidence>
<feature type="domain" description="DSBA-like thioredoxin" evidence="8">
    <location>
        <begin position="99"/>
        <end position="192"/>
    </location>
</feature>
<evidence type="ECO:0000256" key="3">
    <source>
        <dbReference type="ARBA" id="ARBA00023157"/>
    </source>
</evidence>